<comment type="caution">
    <text evidence="1">The sequence shown here is derived from an EMBL/GenBank/DDBJ whole genome shotgun (WGS) entry which is preliminary data.</text>
</comment>
<dbReference type="AlphaFoldDB" id="A0A8X6W9J8"/>
<accession>A0A8X6W9J8</accession>
<dbReference type="Proteomes" id="UP000887159">
    <property type="component" value="Unassembled WGS sequence"/>
</dbReference>
<evidence type="ECO:0000313" key="1">
    <source>
        <dbReference type="EMBL" id="GFY30800.1"/>
    </source>
</evidence>
<proteinExistence type="predicted"/>
<sequence length="96" mass="11332">MENIEMTVTDQLKAMPISELHQCYEERKKRLQRCVASEFHNNANSFERYLLLFSLDPETWLSLIGPPEYYCERFLDDGLFILTASFGVPIHPETFR</sequence>
<gene>
    <name evidence="1" type="ORF">TNCV_3119601</name>
</gene>
<dbReference type="EMBL" id="BMAU01021394">
    <property type="protein sequence ID" value="GFY30800.1"/>
    <property type="molecule type" value="Genomic_DNA"/>
</dbReference>
<name>A0A8X6W9J8_TRICX</name>
<organism evidence="1 2">
    <name type="scientific">Trichonephila clavipes</name>
    <name type="common">Golden silk orbweaver</name>
    <name type="synonym">Nephila clavipes</name>
    <dbReference type="NCBI Taxonomy" id="2585209"/>
    <lineage>
        <taxon>Eukaryota</taxon>
        <taxon>Metazoa</taxon>
        <taxon>Ecdysozoa</taxon>
        <taxon>Arthropoda</taxon>
        <taxon>Chelicerata</taxon>
        <taxon>Arachnida</taxon>
        <taxon>Araneae</taxon>
        <taxon>Araneomorphae</taxon>
        <taxon>Entelegynae</taxon>
        <taxon>Araneoidea</taxon>
        <taxon>Nephilidae</taxon>
        <taxon>Trichonephila</taxon>
    </lineage>
</organism>
<protein>
    <submittedName>
        <fullName evidence="1">Uncharacterized protein</fullName>
    </submittedName>
</protein>
<reference evidence="1" key="1">
    <citation type="submission" date="2020-08" db="EMBL/GenBank/DDBJ databases">
        <title>Multicomponent nature underlies the extraordinary mechanical properties of spider dragline silk.</title>
        <authorList>
            <person name="Kono N."/>
            <person name="Nakamura H."/>
            <person name="Mori M."/>
            <person name="Yoshida Y."/>
            <person name="Ohtoshi R."/>
            <person name="Malay A.D."/>
            <person name="Moran D.A.P."/>
            <person name="Tomita M."/>
            <person name="Numata K."/>
            <person name="Arakawa K."/>
        </authorList>
    </citation>
    <scope>NUCLEOTIDE SEQUENCE</scope>
</reference>
<evidence type="ECO:0000313" key="2">
    <source>
        <dbReference type="Proteomes" id="UP000887159"/>
    </source>
</evidence>
<keyword evidence="2" id="KW-1185">Reference proteome</keyword>